<dbReference type="InterPro" id="IPR022998">
    <property type="entry name" value="ThiamineP_synth_TenI"/>
</dbReference>
<dbReference type="NCBIfam" id="TIGR00693">
    <property type="entry name" value="thiE"/>
    <property type="match status" value="1"/>
</dbReference>
<dbReference type="EMBL" id="AP018907">
    <property type="protein sequence ID" value="BBF94520.1"/>
    <property type="molecule type" value="Genomic_DNA"/>
</dbReference>
<sequence>MKLDPSVYVLIDPDQTFGHEPVALARAAAQSGATLIQLRDKRGAIRPAIELARAMTAALAPLGVPLLVNDRVDVAMAAGADGVHLGQDDMDPATARRLLGPRAIIGQTVKTAAHVAALPPGAVDYAAVGGVFATLSKNNPEPPLGLAGLALRIAALKARKAGLPVVAIAGIDAGNAGDVIRAGADGVAVISAVAKAADPAAAVAAIRQAVDKAVEEARGAR</sequence>
<dbReference type="InterPro" id="IPR034291">
    <property type="entry name" value="TMP_synthase"/>
</dbReference>
<feature type="domain" description="Thiamine phosphate synthase/TenI" evidence="12">
    <location>
        <begin position="8"/>
        <end position="193"/>
    </location>
</feature>
<keyword evidence="14" id="KW-1185">Reference proteome</keyword>
<dbReference type="GO" id="GO:0004789">
    <property type="term" value="F:thiamine-phosphate diphosphorylase activity"/>
    <property type="evidence" value="ECO:0007669"/>
    <property type="project" value="UniProtKB-UniRule"/>
</dbReference>
<feature type="binding site" evidence="9">
    <location>
        <begin position="37"/>
        <end position="41"/>
    </location>
    <ligand>
        <name>4-amino-2-methyl-5-(diphosphooxymethyl)pyrimidine</name>
        <dbReference type="ChEBI" id="CHEBI:57841"/>
    </ligand>
</feature>
<feature type="binding site" evidence="9">
    <location>
        <position position="89"/>
    </location>
    <ligand>
        <name>Mg(2+)</name>
        <dbReference type="ChEBI" id="CHEBI:18420"/>
    </ligand>
</feature>
<dbReference type="SUPFAM" id="SSF51391">
    <property type="entry name" value="Thiamin phosphate synthase"/>
    <property type="match status" value="1"/>
</dbReference>
<dbReference type="OrthoDB" id="9810880at2"/>
<evidence type="ECO:0000256" key="6">
    <source>
        <dbReference type="ARBA" id="ARBA00047334"/>
    </source>
</evidence>
<dbReference type="HAMAP" id="MF_00097">
    <property type="entry name" value="TMP_synthase"/>
    <property type="match status" value="1"/>
</dbReference>
<dbReference type="CDD" id="cd00564">
    <property type="entry name" value="TMP_TenI"/>
    <property type="match status" value="1"/>
</dbReference>
<comment type="similarity">
    <text evidence="9 10">Belongs to the thiamine-phosphate synthase family.</text>
</comment>
<evidence type="ECO:0000256" key="7">
    <source>
        <dbReference type="ARBA" id="ARBA00047851"/>
    </source>
</evidence>
<evidence type="ECO:0000256" key="4">
    <source>
        <dbReference type="ARBA" id="ARBA00022842"/>
    </source>
</evidence>
<evidence type="ECO:0000313" key="13">
    <source>
        <dbReference type="EMBL" id="BBF94520.1"/>
    </source>
</evidence>
<evidence type="ECO:0000256" key="10">
    <source>
        <dbReference type="RuleBase" id="RU003826"/>
    </source>
</evidence>
<dbReference type="GO" id="GO:0009228">
    <property type="term" value="P:thiamine biosynthetic process"/>
    <property type="evidence" value="ECO:0007669"/>
    <property type="project" value="UniProtKB-KW"/>
</dbReference>
<dbReference type="GO" id="GO:0005737">
    <property type="term" value="C:cytoplasm"/>
    <property type="evidence" value="ECO:0007669"/>
    <property type="project" value="TreeGrafter"/>
</dbReference>
<evidence type="ECO:0000256" key="9">
    <source>
        <dbReference type="HAMAP-Rule" id="MF_00097"/>
    </source>
</evidence>
<comment type="catalytic activity">
    <reaction evidence="7 9 10">
        <text>2-(2-carboxy-4-methylthiazol-5-yl)ethyl phosphate + 4-amino-2-methyl-5-(diphosphooxymethyl)pyrimidine + 2 H(+) = thiamine phosphate + CO2 + diphosphate</text>
        <dbReference type="Rhea" id="RHEA:47848"/>
        <dbReference type="ChEBI" id="CHEBI:15378"/>
        <dbReference type="ChEBI" id="CHEBI:16526"/>
        <dbReference type="ChEBI" id="CHEBI:33019"/>
        <dbReference type="ChEBI" id="CHEBI:37575"/>
        <dbReference type="ChEBI" id="CHEBI:57841"/>
        <dbReference type="ChEBI" id="CHEBI:62890"/>
        <dbReference type="EC" id="2.5.1.3"/>
    </reaction>
</comment>
<dbReference type="GO" id="GO:0009229">
    <property type="term" value="P:thiamine diphosphate biosynthetic process"/>
    <property type="evidence" value="ECO:0007669"/>
    <property type="project" value="UniProtKB-UniRule"/>
</dbReference>
<proteinExistence type="inferred from homology"/>
<feature type="binding site" evidence="9">
    <location>
        <position position="70"/>
    </location>
    <ligand>
        <name>Mg(2+)</name>
        <dbReference type="ChEBI" id="CHEBI:18420"/>
    </ligand>
</feature>
<dbReference type="RefSeq" id="WP_126401608.1">
    <property type="nucleotide sequence ID" value="NZ_AP018907.1"/>
</dbReference>
<comment type="cofactor">
    <cofactor evidence="9">
        <name>Mg(2+)</name>
        <dbReference type="ChEBI" id="CHEBI:18420"/>
    </cofactor>
    <text evidence="9">Binds 1 Mg(2+) ion per subunit.</text>
</comment>
<organism evidence="13 14">
    <name type="scientific">Blastochloris tepida</name>
    <dbReference type="NCBI Taxonomy" id="2233851"/>
    <lineage>
        <taxon>Bacteria</taxon>
        <taxon>Pseudomonadati</taxon>
        <taxon>Pseudomonadota</taxon>
        <taxon>Alphaproteobacteria</taxon>
        <taxon>Hyphomicrobiales</taxon>
        <taxon>Blastochloridaceae</taxon>
        <taxon>Blastochloris</taxon>
    </lineage>
</organism>
<dbReference type="InterPro" id="IPR036206">
    <property type="entry name" value="ThiamineP_synth_sf"/>
</dbReference>
<dbReference type="GO" id="GO:0000287">
    <property type="term" value="F:magnesium ion binding"/>
    <property type="evidence" value="ECO:0007669"/>
    <property type="project" value="UniProtKB-UniRule"/>
</dbReference>
<dbReference type="InterPro" id="IPR013785">
    <property type="entry name" value="Aldolase_TIM"/>
</dbReference>
<evidence type="ECO:0000259" key="12">
    <source>
        <dbReference type="Pfam" id="PF02581"/>
    </source>
</evidence>
<reference evidence="13 14" key="1">
    <citation type="submission" date="2018-08" db="EMBL/GenBank/DDBJ databases">
        <title>Complete genome sequencing of Blastochloris tepida GI.</title>
        <authorList>
            <person name="Tsukatani Y."/>
            <person name="Mori H."/>
        </authorList>
    </citation>
    <scope>NUCLEOTIDE SEQUENCE [LARGE SCALE GENOMIC DNA]</scope>
    <source>
        <strain evidence="13 14">GI</strain>
    </source>
</reference>
<feature type="binding site" evidence="9">
    <location>
        <position position="170"/>
    </location>
    <ligand>
        <name>2-[(2R,5Z)-2-carboxy-4-methylthiazol-5(2H)-ylidene]ethyl phosphate</name>
        <dbReference type="ChEBI" id="CHEBI:62899"/>
    </ligand>
</feature>
<evidence type="ECO:0000256" key="3">
    <source>
        <dbReference type="ARBA" id="ARBA00022723"/>
    </source>
</evidence>
<evidence type="ECO:0000256" key="2">
    <source>
        <dbReference type="ARBA" id="ARBA00022679"/>
    </source>
</evidence>
<evidence type="ECO:0000256" key="8">
    <source>
        <dbReference type="ARBA" id="ARBA00047883"/>
    </source>
</evidence>
<keyword evidence="4 9" id="KW-0460">Magnesium</keyword>
<evidence type="ECO:0000256" key="5">
    <source>
        <dbReference type="ARBA" id="ARBA00022977"/>
    </source>
</evidence>
<keyword evidence="3 9" id="KW-0479">Metal-binding</keyword>
<dbReference type="Gene3D" id="3.20.20.70">
    <property type="entry name" value="Aldolase class I"/>
    <property type="match status" value="1"/>
</dbReference>
<dbReference type="Pfam" id="PF02581">
    <property type="entry name" value="TMP-TENI"/>
    <property type="match status" value="1"/>
</dbReference>
<dbReference type="Proteomes" id="UP000266934">
    <property type="component" value="Chromosome"/>
</dbReference>
<dbReference type="AlphaFoldDB" id="A0A348G4N7"/>
<feature type="binding site" evidence="9">
    <location>
        <begin position="134"/>
        <end position="136"/>
    </location>
    <ligand>
        <name>2-[(2R,5Z)-2-carboxy-4-methylthiazol-5(2H)-ylidene]ethyl phosphate</name>
        <dbReference type="ChEBI" id="CHEBI:62899"/>
    </ligand>
</feature>
<evidence type="ECO:0000256" key="11">
    <source>
        <dbReference type="RuleBase" id="RU004253"/>
    </source>
</evidence>
<protein>
    <recommendedName>
        <fullName evidence="9">Thiamine-phosphate synthase</fullName>
        <shortName evidence="9">TP synthase</shortName>
        <shortName evidence="9">TPS</shortName>
        <ecNumber evidence="9">2.5.1.3</ecNumber>
    </recommendedName>
    <alternativeName>
        <fullName evidence="9">Thiamine-phosphate pyrophosphorylase</fullName>
        <shortName evidence="9">TMP pyrophosphorylase</shortName>
        <shortName evidence="9">TMP-PPase</shortName>
    </alternativeName>
</protein>
<feature type="binding site" evidence="9">
    <location>
        <begin position="190"/>
        <end position="191"/>
    </location>
    <ligand>
        <name>2-[(2R,5Z)-2-carboxy-4-methylthiazol-5(2H)-ylidene]ethyl phosphate</name>
        <dbReference type="ChEBI" id="CHEBI:62899"/>
    </ligand>
</feature>
<comment type="catalytic activity">
    <reaction evidence="6 9 10">
        <text>4-methyl-5-(2-phosphooxyethyl)-thiazole + 4-amino-2-methyl-5-(diphosphooxymethyl)pyrimidine + H(+) = thiamine phosphate + diphosphate</text>
        <dbReference type="Rhea" id="RHEA:22328"/>
        <dbReference type="ChEBI" id="CHEBI:15378"/>
        <dbReference type="ChEBI" id="CHEBI:33019"/>
        <dbReference type="ChEBI" id="CHEBI:37575"/>
        <dbReference type="ChEBI" id="CHEBI:57841"/>
        <dbReference type="ChEBI" id="CHEBI:58296"/>
        <dbReference type="EC" id="2.5.1.3"/>
    </reaction>
</comment>
<dbReference type="UniPathway" id="UPA00060">
    <property type="reaction ID" value="UER00141"/>
</dbReference>
<dbReference type="PANTHER" id="PTHR20857:SF15">
    <property type="entry name" value="THIAMINE-PHOSPHATE SYNTHASE"/>
    <property type="match status" value="1"/>
</dbReference>
<accession>A0A348G4N7</accession>
<name>A0A348G4N7_9HYPH</name>
<dbReference type="KEGG" id="blag:BLTE_32050"/>
<dbReference type="EC" id="2.5.1.3" evidence="9"/>
<feature type="binding site" evidence="9">
    <location>
        <position position="69"/>
    </location>
    <ligand>
        <name>4-amino-2-methyl-5-(diphosphooxymethyl)pyrimidine</name>
        <dbReference type="ChEBI" id="CHEBI:57841"/>
    </ligand>
</feature>
<evidence type="ECO:0000313" key="14">
    <source>
        <dbReference type="Proteomes" id="UP000266934"/>
    </source>
</evidence>
<gene>
    <name evidence="13" type="primary">thiE_2</name>
    <name evidence="9" type="synonym">thiE</name>
    <name evidence="13" type="ORF">BLTE_32050</name>
</gene>
<keyword evidence="5 9" id="KW-0784">Thiamine biosynthesis</keyword>
<keyword evidence="2 9" id="KW-0808">Transferase</keyword>
<evidence type="ECO:0000256" key="1">
    <source>
        <dbReference type="ARBA" id="ARBA00005165"/>
    </source>
</evidence>
<feature type="binding site" evidence="9">
    <location>
        <position position="137"/>
    </location>
    <ligand>
        <name>4-amino-2-methyl-5-(diphosphooxymethyl)pyrimidine</name>
        <dbReference type="ChEBI" id="CHEBI:57841"/>
    </ligand>
</feature>
<dbReference type="PANTHER" id="PTHR20857">
    <property type="entry name" value="THIAMINE-PHOSPHATE PYROPHOSPHORYLASE"/>
    <property type="match status" value="1"/>
</dbReference>
<comment type="catalytic activity">
    <reaction evidence="8 9 10">
        <text>2-[(2R,5Z)-2-carboxy-4-methylthiazol-5(2H)-ylidene]ethyl phosphate + 4-amino-2-methyl-5-(diphosphooxymethyl)pyrimidine + 2 H(+) = thiamine phosphate + CO2 + diphosphate</text>
        <dbReference type="Rhea" id="RHEA:47844"/>
        <dbReference type="ChEBI" id="CHEBI:15378"/>
        <dbReference type="ChEBI" id="CHEBI:16526"/>
        <dbReference type="ChEBI" id="CHEBI:33019"/>
        <dbReference type="ChEBI" id="CHEBI:37575"/>
        <dbReference type="ChEBI" id="CHEBI:57841"/>
        <dbReference type="ChEBI" id="CHEBI:62899"/>
        <dbReference type="EC" id="2.5.1.3"/>
    </reaction>
</comment>
<comment type="function">
    <text evidence="9">Condenses 4-methyl-5-(beta-hydroxyethyl)thiazole monophosphate (THZ-P) and 2-methyl-4-amino-5-hydroxymethyl pyrimidine pyrophosphate (HMP-PP) to form thiamine monophosphate (TMP).</text>
</comment>
<comment type="pathway">
    <text evidence="1 9 11">Cofactor biosynthesis; thiamine diphosphate biosynthesis; thiamine phosphate from 4-amino-2-methyl-5-diphosphomethylpyrimidine and 4-methyl-5-(2-phosphoethyl)-thiazole: step 1/1.</text>
</comment>
<feature type="binding site" evidence="9">
    <location>
        <position position="108"/>
    </location>
    <ligand>
        <name>4-amino-2-methyl-5-(diphosphooxymethyl)pyrimidine</name>
        <dbReference type="ChEBI" id="CHEBI:57841"/>
    </ligand>
</feature>